<dbReference type="RefSeq" id="NP_001335372.1">
    <property type="nucleotide sequence ID" value="NM_001348443.1"/>
</dbReference>
<reference evidence="2" key="2">
    <citation type="submission" date="2005-06" db="EMBL/GenBank/DDBJ databases">
        <title>DNA sequences of macaque genes expressed in brain or testis and its evolutionary implications.</title>
        <authorList>
            <consortium name="International consortium for macaque cDNA sequencing and analysis"/>
        </authorList>
    </citation>
    <scope>NUCLEOTIDE SEQUENCE</scope>
</reference>
<protein>
    <submittedName>
        <fullName evidence="2">Brain cDNA, clone: QflA-12119, similar to human hypothetical protein FLJ20344 (FLJ20344)</fullName>
    </submittedName>
</protein>
<evidence type="ECO:0000256" key="1">
    <source>
        <dbReference type="SAM" id="SignalP"/>
    </source>
</evidence>
<evidence type="ECO:0000313" key="2">
    <source>
        <dbReference type="EMBL" id="BAE01629.1"/>
    </source>
</evidence>
<feature type="signal peptide" evidence="1">
    <location>
        <begin position="1"/>
        <end position="20"/>
    </location>
</feature>
<dbReference type="GeneID" id="101865568"/>
<dbReference type="OrthoDB" id="9808183at2759"/>
<organism evidence="2">
    <name type="scientific">Macaca fascicularis</name>
    <name type="common">Crab-eating macaque</name>
    <name type="synonym">Cynomolgus monkey</name>
    <dbReference type="NCBI Taxonomy" id="9541"/>
    <lineage>
        <taxon>Eukaryota</taxon>
        <taxon>Metazoa</taxon>
        <taxon>Chordata</taxon>
        <taxon>Craniata</taxon>
        <taxon>Vertebrata</taxon>
        <taxon>Euteleostomi</taxon>
        <taxon>Mammalia</taxon>
        <taxon>Eutheria</taxon>
        <taxon>Euarchontoglires</taxon>
        <taxon>Primates</taxon>
        <taxon>Haplorrhini</taxon>
        <taxon>Catarrhini</taxon>
        <taxon>Cercopithecidae</taxon>
        <taxon>Cercopithecinae</taxon>
        <taxon>Macaca</taxon>
    </lineage>
</organism>
<dbReference type="RefSeq" id="NP_001335371.1">
    <property type="nucleotide sequence ID" value="NM_001348442.1"/>
</dbReference>
<dbReference type="EMBL" id="AB169547">
    <property type="protein sequence ID" value="BAE01629.1"/>
    <property type="molecule type" value="mRNA"/>
</dbReference>
<reference evidence="2" key="1">
    <citation type="journal article" date="2005" name="Mol. Biol. Evol.">
        <title>Substitution rate and structural divergence of 5'UTR evolution: comparative analysis between human and cynomolgus monkey cDNAs.</title>
        <authorList>
            <person name="Osada N."/>
            <person name="Hirata M."/>
            <person name="Tanuma R."/>
            <person name="Kusuda J."/>
            <person name="Hida M."/>
            <person name="Suzuki Y."/>
            <person name="Sugano S."/>
            <person name="Gojobori T."/>
            <person name="Shen C.K."/>
            <person name="Wu C.I."/>
            <person name="Hashimoto K."/>
        </authorList>
    </citation>
    <scope>NUCLEOTIDE SEQUENCE</scope>
</reference>
<sequence length="145" mass="16134">MQITEPFFFFLFFFLRQSCSVIQSGVQWHNLGSLQPPPPEFNRFSCLSLPNSWDYRCMPPYPANFVFLVETGFHHVGQPGLELLTSSDLPASASQNAGITGVSHCTQPESSFCPVLYPCCICYLPISPLAVSVVRLTVMGLQCLH</sequence>
<dbReference type="AlphaFoldDB" id="Q4R5J6"/>
<accession>Q4R5J6</accession>
<keyword evidence="1" id="KW-0732">Signal</keyword>
<dbReference type="CTD" id="55634"/>
<dbReference type="PANTHER" id="PTHR46254">
    <property type="entry name" value="PROTEIN GVQW1-RELATED"/>
    <property type="match status" value="1"/>
</dbReference>
<dbReference type="PRINTS" id="PR02045">
    <property type="entry name" value="F138DOMAIN"/>
</dbReference>
<name>Q4R5J6_MACFA</name>
<dbReference type="KEGG" id="mcf:101865568"/>
<proteinExistence type="evidence at transcript level"/>
<feature type="chain" id="PRO_5004242619" evidence="1">
    <location>
        <begin position="21"/>
        <end position="145"/>
    </location>
</feature>
<dbReference type="PANTHER" id="PTHR46254:SF3">
    <property type="entry name" value="SECRETED PROTEIN"/>
    <property type="match status" value="1"/>
</dbReference>